<accession>A0A7E5A0W2</accession>
<feature type="region of interest" description="Disordered" evidence="1">
    <location>
        <begin position="182"/>
        <end position="205"/>
    </location>
</feature>
<evidence type="ECO:0000313" key="4">
    <source>
        <dbReference type="WBParaSite" id="Pan_g7015.t1"/>
    </source>
</evidence>
<keyword evidence="2" id="KW-0812">Transmembrane</keyword>
<keyword evidence="3" id="KW-1185">Reference proteome</keyword>
<evidence type="ECO:0000313" key="3">
    <source>
        <dbReference type="Proteomes" id="UP000492821"/>
    </source>
</evidence>
<proteinExistence type="predicted"/>
<keyword evidence="2" id="KW-1133">Transmembrane helix</keyword>
<feature type="compositionally biased region" description="Polar residues" evidence="1">
    <location>
        <begin position="187"/>
        <end position="199"/>
    </location>
</feature>
<dbReference type="WBParaSite" id="Pan_g7015.t1">
    <property type="protein sequence ID" value="Pan_g7015.t1"/>
    <property type="gene ID" value="Pan_g7015"/>
</dbReference>
<feature type="compositionally biased region" description="Low complexity" evidence="1">
    <location>
        <begin position="142"/>
        <end position="155"/>
    </location>
</feature>
<keyword evidence="2" id="KW-0472">Membrane</keyword>
<feature type="transmembrane region" description="Helical" evidence="2">
    <location>
        <begin position="37"/>
        <end position="64"/>
    </location>
</feature>
<protein>
    <submittedName>
        <fullName evidence="4">Nematode cuticle collagen N-terminal domain-containing protein</fullName>
    </submittedName>
</protein>
<sequence>MATSTEFVTVTHPIPVPIPPAVATPSPSKPVEDLSKAVIFVAINLSLLTLLGIGTIALIIIIIVRISSIKSTLRDLTEITASLDTALMKRVLPDDVLKSLCGMVNTNYAAIKVERSAIERSIEFGIKQRLEKGDEETDPETGTETNAATTATATTPVKGHHGETLHLTGFTTDQTFLMEETKPVSLQGLTPTKATQNPMRKSKKP</sequence>
<evidence type="ECO:0000256" key="1">
    <source>
        <dbReference type="SAM" id="MobiDB-lite"/>
    </source>
</evidence>
<name>A0A7E5A0W2_PANRE</name>
<dbReference type="Proteomes" id="UP000492821">
    <property type="component" value="Unassembled WGS sequence"/>
</dbReference>
<reference evidence="4" key="2">
    <citation type="submission" date="2020-10" db="UniProtKB">
        <authorList>
            <consortium name="WormBaseParasite"/>
        </authorList>
    </citation>
    <scope>IDENTIFICATION</scope>
</reference>
<reference evidence="3" key="1">
    <citation type="journal article" date="2013" name="Genetics">
        <title>The draft genome and transcriptome of Panagrellus redivivus are shaped by the harsh demands of a free-living lifestyle.</title>
        <authorList>
            <person name="Srinivasan J."/>
            <person name="Dillman A.R."/>
            <person name="Macchietto M.G."/>
            <person name="Heikkinen L."/>
            <person name="Lakso M."/>
            <person name="Fracchia K.M."/>
            <person name="Antoshechkin I."/>
            <person name="Mortazavi A."/>
            <person name="Wong G."/>
            <person name="Sternberg P.W."/>
        </authorList>
    </citation>
    <scope>NUCLEOTIDE SEQUENCE [LARGE SCALE GENOMIC DNA]</scope>
    <source>
        <strain evidence="3">MT8872</strain>
    </source>
</reference>
<evidence type="ECO:0000256" key="2">
    <source>
        <dbReference type="SAM" id="Phobius"/>
    </source>
</evidence>
<dbReference type="AlphaFoldDB" id="A0A7E5A0W2"/>
<organism evidence="3 4">
    <name type="scientific">Panagrellus redivivus</name>
    <name type="common">Microworm</name>
    <dbReference type="NCBI Taxonomy" id="6233"/>
    <lineage>
        <taxon>Eukaryota</taxon>
        <taxon>Metazoa</taxon>
        <taxon>Ecdysozoa</taxon>
        <taxon>Nematoda</taxon>
        <taxon>Chromadorea</taxon>
        <taxon>Rhabditida</taxon>
        <taxon>Tylenchina</taxon>
        <taxon>Panagrolaimomorpha</taxon>
        <taxon>Panagrolaimoidea</taxon>
        <taxon>Panagrolaimidae</taxon>
        <taxon>Panagrellus</taxon>
    </lineage>
</organism>
<feature type="region of interest" description="Disordered" evidence="1">
    <location>
        <begin position="129"/>
        <end position="163"/>
    </location>
</feature>